<gene>
    <name evidence="3" type="ORF">SAMN05444320_106187</name>
</gene>
<dbReference type="RefSeq" id="WP_073485350.1">
    <property type="nucleotide sequence ID" value="NZ_FQVN01000006.1"/>
</dbReference>
<dbReference type="AlphaFoldDB" id="A0A1M5GN54"/>
<dbReference type="OrthoDB" id="5195420at2"/>
<dbReference type="GO" id="GO:0017000">
    <property type="term" value="P:antibiotic biosynthetic process"/>
    <property type="evidence" value="ECO:0007669"/>
    <property type="project" value="InterPro"/>
</dbReference>
<reference evidence="3 4" key="1">
    <citation type="submission" date="2016-11" db="EMBL/GenBank/DDBJ databases">
        <authorList>
            <person name="Jaros S."/>
            <person name="Januszkiewicz K."/>
            <person name="Wedrychowicz H."/>
        </authorList>
    </citation>
    <scope>NUCLEOTIDE SEQUENCE [LARGE SCALE GENOMIC DNA]</scope>
    <source>
        <strain evidence="3 4">DSM 44523</strain>
    </source>
</reference>
<dbReference type="GO" id="GO:0009695">
    <property type="term" value="P:jasmonic acid biosynthetic process"/>
    <property type="evidence" value="ECO:0007669"/>
    <property type="project" value="InterPro"/>
</dbReference>
<dbReference type="Proteomes" id="UP000184501">
    <property type="component" value="Unassembled WGS sequence"/>
</dbReference>
<accession>A0A1M5GN54</accession>
<evidence type="ECO:0000256" key="1">
    <source>
        <dbReference type="SAM" id="SignalP"/>
    </source>
</evidence>
<dbReference type="SUPFAM" id="SSF141493">
    <property type="entry name" value="Allene oxide cyclase-like"/>
    <property type="match status" value="1"/>
</dbReference>
<evidence type="ECO:0000313" key="4">
    <source>
        <dbReference type="Proteomes" id="UP000184501"/>
    </source>
</evidence>
<dbReference type="InterPro" id="IPR034871">
    <property type="entry name" value="Allene_oxi_cyc_sf"/>
</dbReference>
<dbReference type="InterPro" id="IPR044859">
    <property type="entry name" value="Allene_oxi_cyc_Dirigent"/>
</dbReference>
<protein>
    <submittedName>
        <fullName evidence="3">Dirigent-like protein</fullName>
    </submittedName>
</protein>
<dbReference type="Gene3D" id="2.40.480.10">
    <property type="entry name" value="Allene oxide cyclase-like"/>
    <property type="match status" value="1"/>
</dbReference>
<keyword evidence="1" id="KW-0732">Signal</keyword>
<proteinExistence type="predicted"/>
<dbReference type="GO" id="GO:0046423">
    <property type="term" value="F:allene-oxide cyclase activity"/>
    <property type="evidence" value="ECO:0007669"/>
    <property type="project" value="InterPro"/>
</dbReference>
<dbReference type="InterPro" id="IPR041013">
    <property type="entry name" value="AOC-like"/>
</dbReference>
<dbReference type="Pfam" id="PF18678">
    <property type="entry name" value="AOC_like"/>
    <property type="match status" value="1"/>
</dbReference>
<feature type="chain" id="PRO_5039002811" evidence="1">
    <location>
        <begin position="21"/>
        <end position="161"/>
    </location>
</feature>
<feature type="domain" description="Allene oxide cyclase barrel-like" evidence="2">
    <location>
        <begin position="41"/>
        <end position="160"/>
    </location>
</feature>
<evidence type="ECO:0000313" key="3">
    <source>
        <dbReference type="EMBL" id="SHG05088.1"/>
    </source>
</evidence>
<dbReference type="EMBL" id="FQVN01000006">
    <property type="protein sequence ID" value="SHG05088.1"/>
    <property type="molecule type" value="Genomic_DNA"/>
</dbReference>
<evidence type="ECO:0000259" key="2">
    <source>
        <dbReference type="Pfam" id="PF18678"/>
    </source>
</evidence>
<name>A0A1M5GN54_STRHI</name>
<organism evidence="3 4">
    <name type="scientific">Streptoalloteichus hindustanus</name>
    <dbReference type="NCBI Taxonomy" id="2017"/>
    <lineage>
        <taxon>Bacteria</taxon>
        <taxon>Bacillati</taxon>
        <taxon>Actinomycetota</taxon>
        <taxon>Actinomycetes</taxon>
        <taxon>Pseudonocardiales</taxon>
        <taxon>Pseudonocardiaceae</taxon>
        <taxon>Streptoalloteichus</taxon>
    </lineage>
</organism>
<keyword evidence="4" id="KW-1185">Reference proteome</keyword>
<sequence>MNRTLAIAGAVALTGVLAGAGLSTLGGPAAAETEAAGRAVTLDLHVANDQFAAHDIGQPGKSLGDMTVYSDKMVRDGREVGEDGGTCVVTHVDGPRSISNCVLTIRLAEGQLTAQGLWDDGTSPMQMAITGGTGAYRNARGYLQAWDIHTPKERYRIQVSL</sequence>
<feature type="signal peptide" evidence="1">
    <location>
        <begin position="1"/>
        <end position="20"/>
    </location>
</feature>